<evidence type="ECO:0000313" key="2">
    <source>
        <dbReference type="EMBL" id="MBW4465735.1"/>
    </source>
</evidence>
<protein>
    <submittedName>
        <fullName evidence="2">Uncharacterized protein</fullName>
    </submittedName>
</protein>
<evidence type="ECO:0000256" key="1">
    <source>
        <dbReference type="SAM" id="MobiDB-lite"/>
    </source>
</evidence>
<name>A0A951U4J9_9CYAN</name>
<organism evidence="2 3">
    <name type="scientific">Pegethrix bostrychoides GSE-TBD4-15B</name>
    <dbReference type="NCBI Taxonomy" id="2839662"/>
    <lineage>
        <taxon>Bacteria</taxon>
        <taxon>Bacillati</taxon>
        <taxon>Cyanobacteriota</taxon>
        <taxon>Cyanophyceae</taxon>
        <taxon>Oculatellales</taxon>
        <taxon>Oculatellaceae</taxon>
        <taxon>Pegethrix</taxon>
    </lineage>
</organism>
<evidence type="ECO:0000313" key="3">
    <source>
        <dbReference type="Proteomes" id="UP000707356"/>
    </source>
</evidence>
<reference evidence="2" key="2">
    <citation type="journal article" date="2022" name="Microbiol. Resour. Announc.">
        <title>Metagenome Sequencing to Explore Phylogenomics of Terrestrial Cyanobacteria.</title>
        <authorList>
            <person name="Ward R.D."/>
            <person name="Stajich J.E."/>
            <person name="Johansen J.R."/>
            <person name="Huntemann M."/>
            <person name="Clum A."/>
            <person name="Foster B."/>
            <person name="Foster B."/>
            <person name="Roux S."/>
            <person name="Palaniappan K."/>
            <person name="Varghese N."/>
            <person name="Mukherjee S."/>
            <person name="Reddy T.B.K."/>
            <person name="Daum C."/>
            <person name="Copeland A."/>
            <person name="Chen I.A."/>
            <person name="Ivanova N.N."/>
            <person name="Kyrpides N.C."/>
            <person name="Shapiro N."/>
            <person name="Eloe-Fadrosh E.A."/>
            <person name="Pietrasiak N."/>
        </authorList>
    </citation>
    <scope>NUCLEOTIDE SEQUENCE</scope>
    <source>
        <strain evidence="2">GSE-TBD4-15B</strain>
    </source>
</reference>
<sequence>MSSEFNELLQCSDGNRSGGDQPHDNNPQIWVVGSRNQIIHIINEFYVKKVVTDRSQFSPLIPAPLAPGQYMTLLMR</sequence>
<proteinExistence type="predicted"/>
<dbReference type="Proteomes" id="UP000707356">
    <property type="component" value="Unassembled WGS sequence"/>
</dbReference>
<accession>A0A951U4J9</accession>
<reference evidence="2" key="1">
    <citation type="submission" date="2021-05" db="EMBL/GenBank/DDBJ databases">
        <authorList>
            <person name="Pietrasiak N."/>
            <person name="Ward R."/>
            <person name="Stajich J.E."/>
            <person name="Kurbessoian T."/>
        </authorList>
    </citation>
    <scope>NUCLEOTIDE SEQUENCE</scope>
    <source>
        <strain evidence="2">GSE-TBD4-15B</strain>
    </source>
</reference>
<dbReference type="EMBL" id="JAHHHV010000063">
    <property type="protein sequence ID" value="MBW4465735.1"/>
    <property type="molecule type" value="Genomic_DNA"/>
</dbReference>
<comment type="caution">
    <text evidence="2">The sequence shown here is derived from an EMBL/GenBank/DDBJ whole genome shotgun (WGS) entry which is preliminary data.</text>
</comment>
<gene>
    <name evidence="2" type="ORF">KME07_09900</name>
</gene>
<dbReference type="AlphaFoldDB" id="A0A951U4J9"/>
<feature type="region of interest" description="Disordered" evidence="1">
    <location>
        <begin position="1"/>
        <end position="27"/>
    </location>
</feature>